<gene>
    <name evidence="1" type="ORF">AEK19_MT1171</name>
</gene>
<sequence length="40" mass="4816">MIQLKKARLFLRLPYSDRPYVPRSVVSLARYELHPPYLID</sequence>
<dbReference type="AlphaFoldDB" id="A0A1Y0B1X2"/>
<evidence type="ECO:0000313" key="1">
    <source>
        <dbReference type="EMBL" id="ART31384.1"/>
    </source>
</evidence>
<geneLocation type="mitochondrion" evidence="1"/>
<accession>A0A1Y0B1X2</accession>
<proteinExistence type="predicted"/>
<keyword evidence="1" id="KW-0496">Mitochondrion</keyword>
<name>A0A1Y0B1X2_9LAMI</name>
<organism evidence="1">
    <name type="scientific">Utricularia reniformis</name>
    <dbReference type="NCBI Taxonomy" id="192314"/>
    <lineage>
        <taxon>Eukaryota</taxon>
        <taxon>Viridiplantae</taxon>
        <taxon>Streptophyta</taxon>
        <taxon>Embryophyta</taxon>
        <taxon>Tracheophyta</taxon>
        <taxon>Spermatophyta</taxon>
        <taxon>Magnoliopsida</taxon>
        <taxon>eudicotyledons</taxon>
        <taxon>Gunneridae</taxon>
        <taxon>Pentapetalae</taxon>
        <taxon>asterids</taxon>
        <taxon>lamiids</taxon>
        <taxon>Lamiales</taxon>
        <taxon>Lentibulariaceae</taxon>
        <taxon>Utricularia</taxon>
    </lineage>
</organism>
<protein>
    <submittedName>
        <fullName evidence="1">Uncharacterized protein</fullName>
    </submittedName>
</protein>
<reference evidence="1" key="1">
    <citation type="submission" date="2017-03" db="EMBL/GenBank/DDBJ databases">
        <title>The mitochondrial genome of the carnivorous plant Utricularia reniformis (Lentibulariaceae): structure, comparative analysis and evolutionary landmarks.</title>
        <authorList>
            <person name="Silva S.R."/>
            <person name="Alvarenga D.O."/>
            <person name="Michael T.P."/>
            <person name="Miranda V.F.O."/>
            <person name="Varani A.M."/>
        </authorList>
    </citation>
    <scope>NUCLEOTIDE SEQUENCE</scope>
</reference>
<dbReference type="EMBL" id="KY774314">
    <property type="protein sequence ID" value="ART31384.1"/>
    <property type="molecule type" value="Genomic_DNA"/>
</dbReference>